<dbReference type="OMA" id="NPCKEST"/>
<organism evidence="7 8">
    <name type="scientific">Haemaphysalis longicornis</name>
    <name type="common">Bush tick</name>
    <dbReference type="NCBI Taxonomy" id="44386"/>
    <lineage>
        <taxon>Eukaryota</taxon>
        <taxon>Metazoa</taxon>
        <taxon>Ecdysozoa</taxon>
        <taxon>Arthropoda</taxon>
        <taxon>Chelicerata</taxon>
        <taxon>Arachnida</taxon>
        <taxon>Acari</taxon>
        <taxon>Parasitiformes</taxon>
        <taxon>Ixodida</taxon>
        <taxon>Ixodoidea</taxon>
        <taxon>Ixodidae</taxon>
        <taxon>Haemaphysalinae</taxon>
        <taxon>Haemaphysalis</taxon>
    </lineage>
</organism>
<dbReference type="Proteomes" id="UP000821853">
    <property type="component" value="Unassembled WGS sequence"/>
</dbReference>
<feature type="transmembrane region" description="Helical" evidence="6">
    <location>
        <begin position="6"/>
        <end position="27"/>
    </location>
</feature>
<keyword evidence="8" id="KW-1185">Reference proteome</keyword>
<evidence type="ECO:0008006" key="9">
    <source>
        <dbReference type="Google" id="ProtNLM"/>
    </source>
</evidence>
<evidence type="ECO:0000256" key="3">
    <source>
        <dbReference type="ARBA" id="ARBA00022692"/>
    </source>
</evidence>
<keyword evidence="5 6" id="KW-0472">Membrane</keyword>
<gene>
    <name evidence="7" type="ORF">HPB48_009737</name>
</gene>
<dbReference type="GO" id="GO:0016020">
    <property type="term" value="C:membrane"/>
    <property type="evidence" value="ECO:0007669"/>
    <property type="project" value="UniProtKB-SubCell"/>
</dbReference>
<dbReference type="EMBL" id="JABSTR010000008">
    <property type="protein sequence ID" value="KAH9376829.1"/>
    <property type="molecule type" value="Genomic_DNA"/>
</dbReference>
<feature type="transmembrane region" description="Helical" evidence="6">
    <location>
        <begin position="277"/>
        <end position="296"/>
    </location>
</feature>
<protein>
    <recommendedName>
        <fullName evidence="9">Monocarboxylate transporter</fullName>
    </recommendedName>
</protein>
<dbReference type="GO" id="GO:0022857">
    <property type="term" value="F:transmembrane transporter activity"/>
    <property type="evidence" value="ECO:0007669"/>
    <property type="project" value="InterPro"/>
</dbReference>
<evidence type="ECO:0000256" key="1">
    <source>
        <dbReference type="ARBA" id="ARBA00004141"/>
    </source>
</evidence>
<evidence type="ECO:0000256" key="5">
    <source>
        <dbReference type="ARBA" id="ARBA00023136"/>
    </source>
</evidence>
<evidence type="ECO:0000256" key="6">
    <source>
        <dbReference type="SAM" id="Phobius"/>
    </source>
</evidence>
<dbReference type="VEuPathDB" id="VectorBase:HLOH_051436"/>
<dbReference type="Pfam" id="PF07690">
    <property type="entry name" value="MFS_1"/>
    <property type="match status" value="1"/>
</dbReference>
<accession>A0A9J6GMM0</accession>
<keyword evidence="2" id="KW-0813">Transport</keyword>
<feature type="transmembrane region" description="Helical" evidence="6">
    <location>
        <begin position="252"/>
        <end position="271"/>
    </location>
</feature>
<evidence type="ECO:0000256" key="4">
    <source>
        <dbReference type="ARBA" id="ARBA00022989"/>
    </source>
</evidence>
<feature type="transmembrane region" description="Helical" evidence="6">
    <location>
        <begin position="308"/>
        <end position="334"/>
    </location>
</feature>
<feature type="transmembrane region" description="Helical" evidence="6">
    <location>
        <begin position="70"/>
        <end position="88"/>
    </location>
</feature>
<name>A0A9J6GMM0_HAELO</name>
<reference evidence="7 8" key="1">
    <citation type="journal article" date="2020" name="Cell">
        <title>Large-Scale Comparative Analyses of Tick Genomes Elucidate Their Genetic Diversity and Vector Capacities.</title>
        <authorList>
            <consortium name="Tick Genome and Microbiome Consortium (TIGMIC)"/>
            <person name="Jia N."/>
            <person name="Wang J."/>
            <person name="Shi W."/>
            <person name="Du L."/>
            <person name="Sun Y."/>
            <person name="Zhan W."/>
            <person name="Jiang J.F."/>
            <person name="Wang Q."/>
            <person name="Zhang B."/>
            <person name="Ji P."/>
            <person name="Bell-Sakyi L."/>
            <person name="Cui X.M."/>
            <person name="Yuan T.T."/>
            <person name="Jiang B.G."/>
            <person name="Yang W.F."/>
            <person name="Lam T.T."/>
            <person name="Chang Q.C."/>
            <person name="Ding S.J."/>
            <person name="Wang X.J."/>
            <person name="Zhu J.G."/>
            <person name="Ruan X.D."/>
            <person name="Zhao L."/>
            <person name="Wei J.T."/>
            <person name="Ye R.Z."/>
            <person name="Que T.C."/>
            <person name="Du C.H."/>
            <person name="Zhou Y.H."/>
            <person name="Cheng J.X."/>
            <person name="Dai P.F."/>
            <person name="Guo W.B."/>
            <person name="Han X.H."/>
            <person name="Huang E.J."/>
            <person name="Li L.F."/>
            <person name="Wei W."/>
            <person name="Gao Y.C."/>
            <person name="Liu J.Z."/>
            <person name="Shao H.Z."/>
            <person name="Wang X."/>
            <person name="Wang C.C."/>
            <person name="Yang T.C."/>
            <person name="Huo Q.B."/>
            <person name="Li W."/>
            <person name="Chen H.Y."/>
            <person name="Chen S.E."/>
            <person name="Zhou L.G."/>
            <person name="Ni X.B."/>
            <person name="Tian J.H."/>
            <person name="Sheng Y."/>
            <person name="Liu T."/>
            <person name="Pan Y.S."/>
            <person name="Xia L.Y."/>
            <person name="Li J."/>
            <person name="Zhao F."/>
            <person name="Cao W.C."/>
        </authorList>
    </citation>
    <scope>NUCLEOTIDE SEQUENCE [LARGE SCALE GENOMIC DNA]</scope>
    <source>
        <strain evidence="7">HaeL-2018</strain>
    </source>
</reference>
<sequence length="341" mass="36606">MSDLFCTFSSFIAGLAVSGAFVAVNVVAAQHFEKRRTTACSMIFTIVALGTLFIPPLAEYFRATYGVRGTFLLLGGIILNACPAVIIIKSPVWMQRPPITSSDKENLELSAKTEATLPKPDPPMNGPETDITSANTEIASRNPCKESTVRTYIFKCCPQNMLPSRMRSSSSKQASGKVTSQGNTTSVVKQLLTVEFIVDTISFSGIVLGLTTYLMVVVDVATDRGVTPARAVFLLNAFGASDVVLRPLSGIVIDSGILTLETVMLLGYFIQGLALELFVWSSSLSLMLVSSALIGVSNGSRIYLQAPLLVRAFGIESLPLTMGGMAFFIGLVGFTRPLFSW</sequence>
<evidence type="ECO:0000313" key="7">
    <source>
        <dbReference type="EMBL" id="KAH9376829.1"/>
    </source>
</evidence>
<feature type="transmembrane region" description="Helical" evidence="6">
    <location>
        <begin position="196"/>
        <end position="216"/>
    </location>
</feature>
<keyword evidence="3 6" id="KW-0812">Transmembrane</keyword>
<dbReference type="PANTHER" id="PTHR43385">
    <property type="entry name" value="RIBOFLAVIN TRANSPORTER RIBJ"/>
    <property type="match status" value="1"/>
</dbReference>
<evidence type="ECO:0000256" key="2">
    <source>
        <dbReference type="ARBA" id="ARBA00022448"/>
    </source>
</evidence>
<dbReference type="InterPro" id="IPR011701">
    <property type="entry name" value="MFS"/>
</dbReference>
<proteinExistence type="predicted"/>
<dbReference type="InterPro" id="IPR036259">
    <property type="entry name" value="MFS_trans_sf"/>
</dbReference>
<evidence type="ECO:0000313" key="8">
    <source>
        <dbReference type="Proteomes" id="UP000821853"/>
    </source>
</evidence>
<dbReference type="Gene3D" id="1.20.1250.20">
    <property type="entry name" value="MFS general substrate transporter like domains"/>
    <property type="match status" value="1"/>
</dbReference>
<dbReference type="PANTHER" id="PTHR43385:SF1">
    <property type="entry name" value="RIBOFLAVIN TRANSPORTER RIBJ"/>
    <property type="match status" value="1"/>
</dbReference>
<comment type="caution">
    <text evidence="7">The sequence shown here is derived from an EMBL/GenBank/DDBJ whole genome shotgun (WGS) entry which is preliminary data.</text>
</comment>
<keyword evidence="4 6" id="KW-1133">Transmembrane helix</keyword>
<comment type="subcellular location">
    <subcellularLocation>
        <location evidence="1">Membrane</location>
        <topology evidence="1">Multi-pass membrane protein</topology>
    </subcellularLocation>
</comment>
<dbReference type="AlphaFoldDB" id="A0A9J6GMM0"/>
<dbReference type="InterPro" id="IPR052983">
    <property type="entry name" value="MFS_Riboflavin_Transporter"/>
</dbReference>
<feature type="transmembrane region" description="Helical" evidence="6">
    <location>
        <begin position="39"/>
        <end position="58"/>
    </location>
</feature>
<dbReference type="OrthoDB" id="5667at2759"/>
<dbReference type="SUPFAM" id="SSF103473">
    <property type="entry name" value="MFS general substrate transporter"/>
    <property type="match status" value="1"/>
</dbReference>